<dbReference type="PANTHER" id="PTHR46244">
    <property type="entry name" value="PHOSPHOENOLPYRUVATE-PROTEIN PHOSPHOTRANSFERASE"/>
    <property type="match status" value="1"/>
</dbReference>
<sequence>MERIQESRLMSPDNATEGRIVLIAPLSGPVVPLASVPDPVFSEGLFGDGIAVDPLVGRLVSPCDGTVMHLARTGHAVTLQTAEGAQVLVHIGIDTVELNGKGFTPKVEQGAQVRRGDLLIEFDLDVVACNAPSLVSVIAVANSDAFEVVERAGYASHAEAGETPLLVLRAREGAVAATSVAEVVTNEVRRSVTLTHAGGLHARPAARAREAVRGIDARVEVRYGERKAAIESVVGLLGLGAGEGATIELVGLGHEAQKAVDAVANELLREAPGEGGEAPARQLSPAPVVAPVASAAGAGVAAQQAPRSAPGTLIGVCAAPGVAVGKLVRWDDAELEPSELASGPSSAESRLLDKAVASVDGELDASVRAASQRGAIGEAGIFQMHRVLLEDPTLIDAARDLISLGKSAGFAWRASIREQIAVLGKVDDPLLAERAADLRDLEKRVLRALANANGTGNAMGAAQRELPEEAVLAADEFTPSDLASLDRKRVTALVMARGGATSHAAIIARQAGIPALVALGDALHKIEEGTQVVVDAGAGSLAFAPSPQDVERARAEKQRLAGVREANRRTSHEAAATRDGHAVEVAANIATLEDARTAVENGADSVGLLRTELMFIHRQAAPTVDEHREGYQAIAEALGGRTAIIRTLDVGADKEVDYLTLPPEPNPALGLRGIRLAQVRPDLLDDQLRGLLAVEPMGAVRILLPMVTDVGELVRLRERIDTFAREAGRTGRIEVGVMIEVPSAALLADQLARHADFLSIGTNDLTQYTLAMDRCQPDLAAQADGLHPAVLRLVSIAVEGANKHGKWVGVCGALAGDPLAVPLLIGLGVTELSVDPVSVPSIKARVRKLDYSQCRERAFEVLALESAQAVRAASRAHWPLD</sequence>
<dbReference type="KEGG" id="ppai:E1956_01450"/>
<dbReference type="Gene3D" id="1.10.274.10">
    <property type="entry name" value="PtsI, HPr-binding domain"/>
    <property type="match status" value="1"/>
</dbReference>
<dbReference type="SUPFAM" id="SSF51261">
    <property type="entry name" value="Duplicated hybrid motif"/>
    <property type="match status" value="1"/>
</dbReference>
<dbReference type="Pfam" id="PF05524">
    <property type="entry name" value="PEP-utilisers_N"/>
    <property type="match status" value="1"/>
</dbReference>
<keyword evidence="10" id="KW-0598">Phosphotransferase system</keyword>
<dbReference type="NCBIfam" id="TIGR01417">
    <property type="entry name" value="PTS_I_fam"/>
    <property type="match status" value="1"/>
</dbReference>
<dbReference type="InterPro" id="IPR036637">
    <property type="entry name" value="Phosphohistidine_dom_sf"/>
</dbReference>
<evidence type="ECO:0000256" key="10">
    <source>
        <dbReference type="ARBA" id="ARBA00022683"/>
    </source>
</evidence>
<dbReference type="NCBIfam" id="TIGR00830">
    <property type="entry name" value="PTBA"/>
    <property type="match status" value="1"/>
</dbReference>
<comment type="cofactor">
    <cofactor evidence="2">
        <name>Mg(2+)</name>
        <dbReference type="ChEBI" id="CHEBI:18420"/>
    </cofactor>
</comment>
<dbReference type="PRINTS" id="PR00107">
    <property type="entry name" value="PHOSPHOCPHPR"/>
</dbReference>
<dbReference type="InterPro" id="IPR000121">
    <property type="entry name" value="PEP_util_C"/>
</dbReference>
<keyword evidence="8" id="KW-0762">Sugar transport</keyword>
<comment type="catalytic activity">
    <reaction evidence="1">
        <text>L-histidyl-[protein] + phosphoenolpyruvate = N(pros)-phospho-L-histidyl-[protein] + pyruvate</text>
        <dbReference type="Rhea" id="RHEA:23880"/>
        <dbReference type="Rhea" id="RHEA-COMP:9745"/>
        <dbReference type="Rhea" id="RHEA-COMP:9746"/>
        <dbReference type="ChEBI" id="CHEBI:15361"/>
        <dbReference type="ChEBI" id="CHEBI:29979"/>
        <dbReference type="ChEBI" id="CHEBI:58702"/>
        <dbReference type="ChEBI" id="CHEBI:64837"/>
        <dbReference type="EC" id="2.7.3.9"/>
    </reaction>
</comment>
<dbReference type="Gene3D" id="2.70.70.10">
    <property type="entry name" value="Glucose Permease (Domain IIA)"/>
    <property type="match status" value="1"/>
</dbReference>
<dbReference type="EC" id="2.7.3.9" evidence="5"/>
<dbReference type="PROSITE" id="PS51350">
    <property type="entry name" value="PTS_HPR_DOM"/>
    <property type="match status" value="1"/>
</dbReference>
<dbReference type="PROSITE" id="PS00742">
    <property type="entry name" value="PEP_ENZYMES_2"/>
    <property type="match status" value="1"/>
</dbReference>
<keyword evidence="13" id="KW-0460">Magnesium</keyword>
<dbReference type="FunFam" id="2.70.70.10:FF:000001">
    <property type="entry name" value="PTS system glucose-specific IIA component"/>
    <property type="match status" value="1"/>
</dbReference>
<name>A0A4P7CQK3_9BURK</name>
<dbReference type="Pfam" id="PF00358">
    <property type="entry name" value="PTS_EIIA_1"/>
    <property type="match status" value="1"/>
</dbReference>
<dbReference type="Pfam" id="PF00381">
    <property type="entry name" value="PTS-HPr"/>
    <property type="match status" value="1"/>
</dbReference>
<keyword evidence="16" id="KW-0670">Pyruvate</keyword>
<dbReference type="PROSITE" id="PS00371">
    <property type="entry name" value="PTS_EIIA_TYPE_1_HIS"/>
    <property type="match status" value="1"/>
</dbReference>
<evidence type="ECO:0000259" key="15">
    <source>
        <dbReference type="PROSITE" id="PS51350"/>
    </source>
</evidence>
<evidence type="ECO:0000256" key="9">
    <source>
        <dbReference type="ARBA" id="ARBA00022679"/>
    </source>
</evidence>
<accession>A0A4P7CQK3</accession>
<dbReference type="GO" id="GO:0008965">
    <property type="term" value="F:phosphoenolpyruvate-protein phosphotransferase activity"/>
    <property type="evidence" value="ECO:0007669"/>
    <property type="project" value="UniProtKB-EC"/>
</dbReference>
<dbReference type="InterPro" id="IPR006318">
    <property type="entry name" value="PTS_EI-like"/>
</dbReference>
<dbReference type="InterPro" id="IPR050499">
    <property type="entry name" value="PEP-utilizing_PTS_enzyme"/>
</dbReference>
<evidence type="ECO:0000256" key="2">
    <source>
        <dbReference type="ARBA" id="ARBA00001946"/>
    </source>
</evidence>
<keyword evidence="7" id="KW-0963">Cytoplasm</keyword>
<dbReference type="AlphaFoldDB" id="A0A4P7CQK3"/>
<dbReference type="Gene3D" id="3.50.30.10">
    <property type="entry name" value="Phosphohistidine domain"/>
    <property type="match status" value="1"/>
</dbReference>
<comment type="similarity">
    <text evidence="4">Belongs to the PEP-utilizing enzyme family.</text>
</comment>
<dbReference type="OrthoDB" id="9765468at2"/>
<evidence type="ECO:0000256" key="4">
    <source>
        <dbReference type="ARBA" id="ARBA00007837"/>
    </source>
</evidence>
<gene>
    <name evidence="16" type="primary">ptsP</name>
    <name evidence="16" type="ORF">E1956_01450</name>
</gene>
<evidence type="ECO:0000256" key="5">
    <source>
        <dbReference type="ARBA" id="ARBA00012232"/>
    </source>
</evidence>
<dbReference type="PANTHER" id="PTHR46244:SF6">
    <property type="entry name" value="PHOSPHOENOLPYRUVATE-PROTEIN PHOSPHOTRANSFERASE"/>
    <property type="match status" value="1"/>
</dbReference>
<evidence type="ECO:0000256" key="12">
    <source>
        <dbReference type="ARBA" id="ARBA00022777"/>
    </source>
</evidence>
<feature type="domain" description="PTS EIIA type-1" evidence="14">
    <location>
        <begin position="38"/>
        <end position="142"/>
    </location>
</feature>
<evidence type="ECO:0000259" key="14">
    <source>
        <dbReference type="PROSITE" id="PS51093"/>
    </source>
</evidence>
<evidence type="ECO:0000256" key="3">
    <source>
        <dbReference type="ARBA" id="ARBA00004496"/>
    </source>
</evidence>
<dbReference type="RefSeq" id="WP_134746785.1">
    <property type="nucleotide sequence ID" value="NZ_CP038148.1"/>
</dbReference>
<dbReference type="InterPro" id="IPR000032">
    <property type="entry name" value="HPr-like"/>
</dbReference>
<dbReference type="PRINTS" id="PR01736">
    <property type="entry name" value="PHPHTRNFRASE"/>
</dbReference>
<dbReference type="Pfam" id="PF02896">
    <property type="entry name" value="PEP-utilizers_C"/>
    <property type="match status" value="1"/>
</dbReference>
<dbReference type="SUPFAM" id="SSF55594">
    <property type="entry name" value="HPr-like"/>
    <property type="match status" value="1"/>
</dbReference>
<keyword evidence="17" id="KW-1185">Reference proteome</keyword>
<proteinExistence type="inferred from homology"/>
<keyword evidence="11" id="KW-0479">Metal-binding</keyword>
<dbReference type="SUPFAM" id="SSF51621">
    <property type="entry name" value="Phosphoenolpyruvate/pyruvate domain"/>
    <property type="match status" value="1"/>
</dbReference>
<reference evidence="16 17" key="1">
    <citation type="submission" date="2019-03" db="EMBL/GenBank/DDBJ databases">
        <title>Paraburkholderia sp. 7MH5, isolated from subtropical forest soil.</title>
        <authorList>
            <person name="Gao Z.-H."/>
            <person name="Qiu L.-H."/>
        </authorList>
    </citation>
    <scope>NUCLEOTIDE SEQUENCE [LARGE SCALE GENOMIC DNA]</scope>
    <source>
        <strain evidence="16 17">7MH5</strain>
    </source>
</reference>
<evidence type="ECO:0000313" key="17">
    <source>
        <dbReference type="Proteomes" id="UP000295727"/>
    </source>
</evidence>
<dbReference type="GO" id="GO:0009401">
    <property type="term" value="P:phosphoenolpyruvate-dependent sugar phosphotransferase system"/>
    <property type="evidence" value="ECO:0007669"/>
    <property type="project" value="UniProtKB-KW"/>
</dbReference>
<dbReference type="GO" id="GO:0046872">
    <property type="term" value="F:metal ion binding"/>
    <property type="evidence" value="ECO:0007669"/>
    <property type="project" value="UniProtKB-KW"/>
</dbReference>
<dbReference type="InterPro" id="IPR040442">
    <property type="entry name" value="Pyrv_kinase-like_dom_sf"/>
</dbReference>
<evidence type="ECO:0000313" key="16">
    <source>
        <dbReference type="EMBL" id="QBQ95973.1"/>
    </source>
</evidence>
<dbReference type="InterPro" id="IPR008731">
    <property type="entry name" value="PTS_EIN"/>
</dbReference>
<evidence type="ECO:0000256" key="11">
    <source>
        <dbReference type="ARBA" id="ARBA00022723"/>
    </source>
</evidence>
<evidence type="ECO:0000256" key="13">
    <source>
        <dbReference type="ARBA" id="ARBA00022842"/>
    </source>
</evidence>
<dbReference type="SUPFAM" id="SSF47831">
    <property type="entry name" value="Enzyme I of the PEP:sugar phosphotransferase system HPr-binding (sub)domain"/>
    <property type="match status" value="1"/>
</dbReference>
<dbReference type="Gene3D" id="3.20.20.60">
    <property type="entry name" value="Phosphoenolpyruvate-binding domains"/>
    <property type="match status" value="1"/>
</dbReference>
<evidence type="ECO:0000256" key="6">
    <source>
        <dbReference type="ARBA" id="ARBA00022448"/>
    </source>
</evidence>
<dbReference type="Proteomes" id="UP000295727">
    <property type="component" value="Chromosome 1"/>
</dbReference>
<protein>
    <recommendedName>
        <fullName evidence="5">phosphoenolpyruvate--protein phosphotransferase</fullName>
        <ecNumber evidence="5">2.7.3.9</ecNumber>
    </recommendedName>
</protein>
<dbReference type="InterPro" id="IPR015813">
    <property type="entry name" value="Pyrv/PenolPyrv_kinase-like_dom"/>
</dbReference>
<dbReference type="GO" id="GO:0016301">
    <property type="term" value="F:kinase activity"/>
    <property type="evidence" value="ECO:0007669"/>
    <property type="project" value="UniProtKB-KW"/>
</dbReference>
<dbReference type="EMBL" id="CP038148">
    <property type="protein sequence ID" value="QBQ95973.1"/>
    <property type="molecule type" value="Genomic_DNA"/>
</dbReference>
<dbReference type="Gene3D" id="3.30.1340.10">
    <property type="entry name" value="HPr-like"/>
    <property type="match status" value="1"/>
</dbReference>
<dbReference type="Pfam" id="PF00391">
    <property type="entry name" value="PEP-utilizers"/>
    <property type="match status" value="1"/>
</dbReference>
<dbReference type="InterPro" id="IPR023151">
    <property type="entry name" value="PEP_util_CS"/>
</dbReference>
<dbReference type="PROSITE" id="PS00369">
    <property type="entry name" value="PTS_HPR_HIS"/>
    <property type="match status" value="1"/>
</dbReference>
<keyword evidence="9 16" id="KW-0808">Transferase</keyword>
<dbReference type="InterPro" id="IPR018274">
    <property type="entry name" value="PEP_util_AS"/>
</dbReference>
<dbReference type="GO" id="GO:0005737">
    <property type="term" value="C:cytoplasm"/>
    <property type="evidence" value="ECO:0007669"/>
    <property type="project" value="UniProtKB-SubCell"/>
</dbReference>
<comment type="subcellular location">
    <subcellularLocation>
        <location evidence="3">Cytoplasm</location>
    </subcellularLocation>
</comment>
<keyword evidence="12" id="KW-0418">Kinase</keyword>
<dbReference type="InterPro" id="IPR001020">
    <property type="entry name" value="PTS_HPr_His_P_site"/>
</dbReference>
<evidence type="ECO:0000256" key="1">
    <source>
        <dbReference type="ARBA" id="ARBA00000683"/>
    </source>
</evidence>
<dbReference type="InterPro" id="IPR011055">
    <property type="entry name" value="Dup_hybrid_motif"/>
</dbReference>
<feature type="domain" description="HPr" evidence="15">
    <location>
        <begin position="187"/>
        <end position="275"/>
    </location>
</feature>
<dbReference type="InterPro" id="IPR008279">
    <property type="entry name" value="PEP-util_enz_mobile_dom"/>
</dbReference>
<dbReference type="PROSITE" id="PS51093">
    <property type="entry name" value="PTS_EIIA_TYPE_1"/>
    <property type="match status" value="1"/>
</dbReference>
<dbReference type="InterPro" id="IPR035895">
    <property type="entry name" value="HPr-like_sf"/>
</dbReference>
<dbReference type="PROSITE" id="PS00370">
    <property type="entry name" value="PEP_ENZYMES_PHOS_SITE"/>
    <property type="match status" value="1"/>
</dbReference>
<organism evidence="16 17">
    <name type="scientific">Paraburkholderia pallida</name>
    <dbReference type="NCBI Taxonomy" id="2547399"/>
    <lineage>
        <taxon>Bacteria</taxon>
        <taxon>Pseudomonadati</taxon>
        <taxon>Pseudomonadota</taxon>
        <taxon>Betaproteobacteria</taxon>
        <taxon>Burkholderiales</taxon>
        <taxon>Burkholderiaceae</taxon>
        <taxon>Paraburkholderia</taxon>
    </lineage>
</organism>
<evidence type="ECO:0000256" key="8">
    <source>
        <dbReference type="ARBA" id="ARBA00022597"/>
    </source>
</evidence>
<dbReference type="SUPFAM" id="SSF52009">
    <property type="entry name" value="Phosphohistidine domain"/>
    <property type="match status" value="1"/>
</dbReference>
<keyword evidence="6" id="KW-0813">Transport</keyword>
<dbReference type="InterPro" id="IPR036618">
    <property type="entry name" value="PtsI_HPr-bd_sf"/>
</dbReference>
<dbReference type="InterPro" id="IPR001127">
    <property type="entry name" value="PTS_EIIA_1_perm"/>
</dbReference>
<evidence type="ECO:0000256" key="7">
    <source>
        <dbReference type="ARBA" id="ARBA00022490"/>
    </source>
</evidence>